<accession>A0A6J6MSR1</accession>
<name>A0A6J6MSR1_9ZZZZ</name>
<dbReference type="AlphaFoldDB" id="A0A6J6MSR1"/>
<gene>
    <name evidence="1" type="ORF">UFOPK2310_00944</name>
</gene>
<evidence type="ECO:0000313" key="1">
    <source>
        <dbReference type="EMBL" id="CAB4676639.1"/>
    </source>
</evidence>
<dbReference type="EMBL" id="CAEZWW010000109">
    <property type="protein sequence ID" value="CAB4676639.1"/>
    <property type="molecule type" value="Genomic_DNA"/>
</dbReference>
<reference evidence="1" key="1">
    <citation type="submission" date="2020-05" db="EMBL/GenBank/DDBJ databases">
        <authorList>
            <person name="Chiriac C."/>
            <person name="Salcher M."/>
            <person name="Ghai R."/>
            <person name="Kavagutti S V."/>
        </authorList>
    </citation>
    <scope>NUCLEOTIDE SEQUENCE</scope>
</reference>
<protein>
    <submittedName>
        <fullName evidence="1">Unannotated protein</fullName>
    </submittedName>
</protein>
<organism evidence="1">
    <name type="scientific">freshwater metagenome</name>
    <dbReference type="NCBI Taxonomy" id="449393"/>
    <lineage>
        <taxon>unclassified sequences</taxon>
        <taxon>metagenomes</taxon>
        <taxon>ecological metagenomes</taxon>
    </lineage>
</organism>
<proteinExistence type="predicted"/>
<sequence>MGADVVNQLRHARSVGDITVMKMQVLARDVVVVVDVVNARSVEGR</sequence>